<protein>
    <submittedName>
        <fullName evidence="1">Uncharacterized protein</fullName>
    </submittedName>
</protein>
<dbReference type="AlphaFoldDB" id="A0AAN6P009"/>
<reference evidence="1" key="2">
    <citation type="submission" date="2023-06" db="EMBL/GenBank/DDBJ databases">
        <authorList>
            <consortium name="Lawrence Berkeley National Laboratory"/>
            <person name="Mondo S.J."/>
            <person name="Hensen N."/>
            <person name="Bonometti L."/>
            <person name="Westerberg I."/>
            <person name="Brannstrom I.O."/>
            <person name="Guillou S."/>
            <person name="Cros-Aarteil S."/>
            <person name="Calhoun S."/>
            <person name="Haridas S."/>
            <person name="Kuo A."/>
            <person name="Pangilinan J."/>
            <person name="Riley R."/>
            <person name="Labutti K."/>
            <person name="Andreopoulos B."/>
            <person name="Lipzen A."/>
            <person name="Chen C."/>
            <person name="Yanf M."/>
            <person name="Daum C."/>
            <person name="Ng V."/>
            <person name="Clum A."/>
            <person name="Steindorff A."/>
            <person name="Ohm R."/>
            <person name="Martin F."/>
            <person name="Silar P."/>
            <person name="Natvig D."/>
            <person name="Lalanne C."/>
            <person name="Gautier V."/>
            <person name="Ament-Velasquez S.L."/>
            <person name="Kruys A."/>
            <person name="Hutchinson M.I."/>
            <person name="Powell A.J."/>
            <person name="Barry K."/>
            <person name="Miller A.N."/>
            <person name="Grigoriev I.V."/>
            <person name="Debuchy R."/>
            <person name="Gladieux P."/>
            <person name="Thoren M.H."/>
            <person name="Johannesson H."/>
        </authorList>
    </citation>
    <scope>NUCLEOTIDE SEQUENCE</scope>
    <source>
        <strain evidence="1">CBS 626.80</strain>
    </source>
</reference>
<accession>A0AAN6P009</accession>
<keyword evidence="2" id="KW-1185">Reference proteome</keyword>
<comment type="caution">
    <text evidence="1">The sequence shown here is derived from an EMBL/GenBank/DDBJ whole genome shotgun (WGS) entry which is preliminary data.</text>
</comment>
<dbReference type="EMBL" id="MU859113">
    <property type="protein sequence ID" value="KAK3953022.1"/>
    <property type="molecule type" value="Genomic_DNA"/>
</dbReference>
<proteinExistence type="predicted"/>
<organism evidence="1 2">
    <name type="scientific">Pseudoneurospora amorphoporcata</name>
    <dbReference type="NCBI Taxonomy" id="241081"/>
    <lineage>
        <taxon>Eukaryota</taxon>
        <taxon>Fungi</taxon>
        <taxon>Dikarya</taxon>
        <taxon>Ascomycota</taxon>
        <taxon>Pezizomycotina</taxon>
        <taxon>Sordariomycetes</taxon>
        <taxon>Sordariomycetidae</taxon>
        <taxon>Sordariales</taxon>
        <taxon>Sordariaceae</taxon>
        <taxon>Pseudoneurospora</taxon>
    </lineage>
</organism>
<sequence length="153" mass="16692">MLSSQPLSTFKLQTFQLSSIVHCLSVPSVTAGSLPGPPPSASNESVSALGFHWKVKVTCALDGYPVKKRRIAEGIEYLKNKVSGYPSLGSMESGRYHDRGLVLNSYSDIANGAQKILDKCSPGDKYVTGEAWFYEVDPRQKGGWVVMVGYNRC</sequence>
<gene>
    <name evidence="1" type="ORF">QBC32DRAFT_369857</name>
</gene>
<evidence type="ECO:0000313" key="2">
    <source>
        <dbReference type="Proteomes" id="UP001303222"/>
    </source>
</evidence>
<name>A0AAN6P009_9PEZI</name>
<reference evidence="1" key="1">
    <citation type="journal article" date="2023" name="Mol. Phylogenet. Evol.">
        <title>Genome-scale phylogeny and comparative genomics of the fungal order Sordariales.</title>
        <authorList>
            <person name="Hensen N."/>
            <person name="Bonometti L."/>
            <person name="Westerberg I."/>
            <person name="Brannstrom I.O."/>
            <person name="Guillou S."/>
            <person name="Cros-Aarteil S."/>
            <person name="Calhoun S."/>
            <person name="Haridas S."/>
            <person name="Kuo A."/>
            <person name="Mondo S."/>
            <person name="Pangilinan J."/>
            <person name="Riley R."/>
            <person name="LaButti K."/>
            <person name="Andreopoulos B."/>
            <person name="Lipzen A."/>
            <person name="Chen C."/>
            <person name="Yan M."/>
            <person name="Daum C."/>
            <person name="Ng V."/>
            <person name="Clum A."/>
            <person name="Steindorff A."/>
            <person name="Ohm R.A."/>
            <person name="Martin F."/>
            <person name="Silar P."/>
            <person name="Natvig D.O."/>
            <person name="Lalanne C."/>
            <person name="Gautier V."/>
            <person name="Ament-Velasquez S.L."/>
            <person name="Kruys A."/>
            <person name="Hutchinson M.I."/>
            <person name="Powell A.J."/>
            <person name="Barry K."/>
            <person name="Miller A.N."/>
            <person name="Grigoriev I.V."/>
            <person name="Debuchy R."/>
            <person name="Gladieux P."/>
            <person name="Hiltunen Thoren M."/>
            <person name="Johannesson H."/>
        </authorList>
    </citation>
    <scope>NUCLEOTIDE SEQUENCE</scope>
    <source>
        <strain evidence="1">CBS 626.80</strain>
    </source>
</reference>
<evidence type="ECO:0000313" key="1">
    <source>
        <dbReference type="EMBL" id="KAK3953022.1"/>
    </source>
</evidence>
<dbReference type="Proteomes" id="UP001303222">
    <property type="component" value="Unassembled WGS sequence"/>
</dbReference>